<evidence type="ECO:0000313" key="4">
    <source>
        <dbReference type="Proteomes" id="UP000230233"/>
    </source>
</evidence>
<feature type="domain" description="DUF281" evidence="2">
    <location>
        <begin position="216"/>
        <end position="268"/>
    </location>
</feature>
<feature type="chain" id="PRO_5013828516" description="DUF281 domain-containing protein" evidence="1">
    <location>
        <begin position="18"/>
        <end position="405"/>
    </location>
</feature>
<sequence>MIIRLLIILITLQLSLIESCVRTIPPEEVYITSTPDNLPITEEPPITDSPVTDAPVTDAPITDAPTTDAPVTDAPVDPENLCMECDVKAVSPTPTDPAITFTSKILSGTGECLVSEMICERTDGKTCDSAEFVATTPTGAVSVTNSFTSKMTTTILSCNEDGTFSAGAANGITKLECNFINCVDACTTCDDKAIAPTLTDSGTIFTSTALNSPGECIVSVMGCKRNDGKTCDAVEILAITAGGTFSITDTSNSNSATTFLNCDKDGSYSWGAATTGITKLECNFYDCVARELKKKHFKLFSRISACETCSEASLVPNPTAMPAAVVCEFTQTNLPGACLTANARCYKPDQIACPTFGVGSQTVGIVVGSPHTFDSTMPLRCDTDKKWKLAYGTLPIDRIRCFSDC</sequence>
<evidence type="ECO:0000313" key="3">
    <source>
        <dbReference type="EMBL" id="PIC23553.1"/>
    </source>
</evidence>
<name>A0A2G5T8N4_9PELO</name>
<reference evidence="4" key="1">
    <citation type="submission" date="2017-10" db="EMBL/GenBank/DDBJ databases">
        <title>Rapid genome shrinkage in a self-fertile nematode reveals novel sperm competition proteins.</title>
        <authorList>
            <person name="Yin D."/>
            <person name="Schwarz E.M."/>
            <person name="Thomas C.G."/>
            <person name="Felde R.L."/>
            <person name="Korf I.F."/>
            <person name="Cutter A.D."/>
            <person name="Schartner C.M."/>
            <person name="Ralston E.J."/>
            <person name="Meyer B.J."/>
            <person name="Haag E.S."/>
        </authorList>
    </citation>
    <scope>NUCLEOTIDE SEQUENCE [LARGE SCALE GENOMIC DNA]</scope>
    <source>
        <strain evidence="4">JU1422</strain>
    </source>
</reference>
<dbReference type="EMBL" id="PDUG01000005">
    <property type="protein sequence ID" value="PIC23553.1"/>
    <property type="molecule type" value="Genomic_DNA"/>
</dbReference>
<protein>
    <recommendedName>
        <fullName evidence="2">DUF281 domain-containing protein</fullName>
    </recommendedName>
</protein>
<dbReference type="PANTHER" id="PTHR36517:SF1">
    <property type="entry name" value="C6 DOMAIN-CONTAINING PROTEIN-RELATED"/>
    <property type="match status" value="1"/>
</dbReference>
<gene>
    <name evidence="3" type="primary">Cnig_chr_V.g17223</name>
    <name evidence="3" type="ORF">B9Z55_017223</name>
</gene>
<dbReference type="InterPro" id="IPR005098">
    <property type="entry name" value="DUF281"/>
</dbReference>
<dbReference type="PANTHER" id="PTHR36517">
    <property type="entry name" value="PROTEIN CBG25732"/>
    <property type="match status" value="1"/>
</dbReference>
<proteinExistence type="predicted"/>
<dbReference type="Proteomes" id="UP000230233">
    <property type="component" value="Chromosome V"/>
</dbReference>
<comment type="caution">
    <text evidence="3">The sequence shown here is derived from an EMBL/GenBank/DDBJ whole genome shotgun (WGS) entry which is preliminary data.</text>
</comment>
<accession>A0A2G5T8N4</accession>
<organism evidence="3 4">
    <name type="scientific">Caenorhabditis nigoni</name>
    <dbReference type="NCBI Taxonomy" id="1611254"/>
    <lineage>
        <taxon>Eukaryota</taxon>
        <taxon>Metazoa</taxon>
        <taxon>Ecdysozoa</taxon>
        <taxon>Nematoda</taxon>
        <taxon>Chromadorea</taxon>
        <taxon>Rhabditida</taxon>
        <taxon>Rhabditina</taxon>
        <taxon>Rhabditomorpha</taxon>
        <taxon>Rhabditoidea</taxon>
        <taxon>Rhabditidae</taxon>
        <taxon>Peloderinae</taxon>
        <taxon>Caenorhabditis</taxon>
    </lineage>
</organism>
<keyword evidence="1" id="KW-0732">Signal</keyword>
<dbReference type="AlphaFoldDB" id="A0A2G5T8N4"/>
<evidence type="ECO:0000259" key="2">
    <source>
        <dbReference type="Pfam" id="PF03436"/>
    </source>
</evidence>
<feature type="domain" description="DUF281" evidence="2">
    <location>
        <begin position="112"/>
        <end position="164"/>
    </location>
</feature>
<keyword evidence="4" id="KW-1185">Reference proteome</keyword>
<evidence type="ECO:0000256" key="1">
    <source>
        <dbReference type="SAM" id="SignalP"/>
    </source>
</evidence>
<feature type="signal peptide" evidence="1">
    <location>
        <begin position="1"/>
        <end position="17"/>
    </location>
</feature>
<dbReference type="Pfam" id="PF03436">
    <property type="entry name" value="DUF281"/>
    <property type="match status" value="2"/>
</dbReference>